<feature type="compositionally biased region" description="Acidic residues" evidence="1">
    <location>
        <begin position="82"/>
        <end position="94"/>
    </location>
</feature>
<dbReference type="STRING" id="58114.SAMN05216270_10566"/>
<reference evidence="3" key="1">
    <citation type="submission" date="2016-10" db="EMBL/GenBank/DDBJ databases">
        <authorList>
            <person name="Varghese N."/>
            <person name="Submissions S."/>
        </authorList>
    </citation>
    <scope>NUCLEOTIDE SEQUENCE [LARGE SCALE GENOMIC DNA]</scope>
    <source>
        <strain evidence="3">CGMCC 4.3516</strain>
    </source>
</reference>
<evidence type="ECO:0000313" key="3">
    <source>
        <dbReference type="Proteomes" id="UP000198949"/>
    </source>
</evidence>
<sequence length="109" mass="11778">MSDQNTPYAAGEQETFGFIDDEEENEESLEDDILNAEGYREAAAFGMTPEEERRGPSLDEELAAEEPDVADEPGGPGPGDPIPDEPSEPQDPDSGEPLPDEPAPPRIRP</sequence>
<protein>
    <submittedName>
        <fullName evidence="2">Uncharacterized protein</fullName>
    </submittedName>
</protein>
<feature type="compositionally biased region" description="Acidic residues" evidence="1">
    <location>
        <begin position="58"/>
        <end position="71"/>
    </location>
</feature>
<dbReference type="Proteomes" id="UP000198949">
    <property type="component" value="Unassembled WGS sequence"/>
</dbReference>
<name>A0A1G6VRV5_9ACTN</name>
<feature type="compositionally biased region" description="Acidic residues" evidence="1">
    <location>
        <begin position="19"/>
        <end position="34"/>
    </location>
</feature>
<keyword evidence="3" id="KW-1185">Reference proteome</keyword>
<gene>
    <name evidence="2" type="ORF">SAMN05216270_10566</name>
</gene>
<organism evidence="2 3">
    <name type="scientific">Glycomyces harbinensis</name>
    <dbReference type="NCBI Taxonomy" id="58114"/>
    <lineage>
        <taxon>Bacteria</taxon>
        <taxon>Bacillati</taxon>
        <taxon>Actinomycetota</taxon>
        <taxon>Actinomycetes</taxon>
        <taxon>Glycomycetales</taxon>
        <taxon>Glycomycetaceae</taxon>
        <taxon>Glycomyces</taxon>
    </lineage>
</organism>
<dbReference type="EMBL" id="FNAD01000005">
    <property type="protein sequence ID" value="SDD55576.1"/>
    <property type="molecule type" value="Genomic_DNA"/>
</dbReference>
<evidence type="ECO:0000313" key="2">
    <source>
        <dbReference type="EMBL" id="SDD55576.1"/>
    </source>
</evidence>
<dbReference type="AlphaFoldDB" id="A0A1G6VRV5"/>
<accession>A0A1G6VRV5</accession>
<evidence type="ECO:0000256" key="1">
    <source>
        <dbReference type="SAM" id="MobiDB-lite"/>
    </source>
</evidence>
<proteinExistence type="predicted"/>
<feature type="region of interest" description="Disordered" evidence="1">
    <location>
        <begin position="1"/>
        <end position="109"/>
    </location>
</feature>
<feature type="compositionally biased region" description="Pro residues" evidence="1">
    <location>
        <begin position="100"/>
        <end position="109"/>
    </location>
</feature>
<dbReference type="RefSeq" id="WP_091032986.1">
    <property type="nucleotide sequence ID" value="NZ_FNAD01000005.1"/>
</dbReference>